<accession>A0A1S9TM74</accession>
<dbReference type="Proteomes" id="UP000190906">
    <property type="component" value="Unassembled WGS sequence"/>
</dbReference>
<proteinExistence type="predicted"/>
<protein>
    <submittedName>
        <fullName evidence="1">Uncharacterized protein</fullName>
    </submittedName>
</protein>
<reference evidence="1 2" key="1">
    <citation type="submission" date="2017-01" db="EMBL/GenBank/DDBJ databases">
        <title>Bacillus cereus isolates.</title>
        <authorList>
            <person name="Beno S.M."/>
        </authorList>
    </citation>
    <scope>NUCLEOTIDE SEQUENCE [LARGE SCALE GENOMIC DNA]</scope>
    <source>
        <strain evidence="1 2">FSL H8-0485</strain>
    </source>
</reference>
<dbReference type="EMBL" id="MUAJ01000021">
    <property type="protein sequence ID" value="OOR10869.1"/>
    <property type="molecule type" value="Genomic_DNA"/>
</dbReference>
<dbReference type="AlphaFoldDB" id="A0A1S9TM74"/>
<comment type="caution">
    <text evidence="1">The sequence shown here is derived from an EMBL/GenBank/DDBJ whole genome shotgun (WGS) entry which is preliminary data.</text>
</comment>
<evidence type="ECO:0000313" key="2">
    <source>
        <dbReference type="Proteomes" id="UP000190906"/>
    </source>
</evidence>
<sequence length="127" mass="14968">MCLILTISTQKEILRTVQEEFEVHGLYINKVIKGPLLSINSIYTLDNGMCSCDFFSDNKESKSYQKLLNKLFKDLYKSEVHIGLLLHWYKESIESEKIRKPKKMKISFEDLTNSIHDINQDVLYKIY</sequence>
<dbReference type="RefSeq" id="WP_078205070.1">
    <property type="nucleotide sequence ID" value="NZ_MUAJ01000021.1"/>
</dbReference>
<name>A0A1S9TM74_BACCE</name>
<organism evidence="1 2">
    <name type="scientific">Bacillus cereus</name>
    <dbReference type="NCBI Taxonomy" id="1396"/>
    <lineage>
        <taxon>Bacteria</taxon>
        <taxon>Bacillati</taxon>
        <taxon>Bacillota</taxon>
        <taxon>Bacilli</taxon>
        <taxon>Bacillales</taxon>
        <taxon>Bacillaceae</taxon>
        <taxon>Bacillus</taxon>
        <taxon>Bacillus cereus group</taxon>
    </lineage>
</organism>
<evidence type="ECO:0000313" key="1">
    <source>
        <dbReference type="EMBL" id="OOR10869.1"/>
    </source>
</evidence>
<gene>
    <name evidence="1" type="ORF">BW897_20400</name>
</gene>